<feature type="binding site" evidence="4">
    <location>
        <position position="255"/>
    </location>
    <ligand>
        <name>S-adenosyl-L-methionine</name>
        <dbReference type="ChEBI" id="CHEBI:59789"/>
    </ligand>
</feature>
<dbReference type="GO" id="GO:0070041">
    <property type="term" value="F:rRNA (uridine-C5-)-methyltransferase activity"/>
    <property type="evidence" value="ECO:0007669"/>
    <property type="project" value="TreeGrafter"/>
</dbReference>
<dbReference type="EMBL" id="RQZF01000007">
    <property type="protein sequence ID" value="RRC95032.1"/>
    <property type="molecule type" value="Genomic_DNA"/>
</dbReference>
<evidence type="ECO:0000256" key="1">
    <source>
        <dbReference type="ARBA" id="ARBA00022603"/>
    </source>
</evidence>
<dbReference type="PANTHER" id="PTHR11061:SF30">
    <property type="entry name" value="TRNA (URACIL(54)-C(5))-METHYLTRANSFERASE"/>
    <property type="match status" value="1"/>
</dbReference>
<dbReference type="CDD" id="cd02440">
    <property type="entry name" value="AdoMet_MTases"/>
    <property type="match status" value="1"/>
</dbReference>
<evidence type="ECO:0000313" key="6">
    <source>
        <dbReference type="EMBL" id="RRC95032.1"/>
    </source>
</evidence>
<feature type="binding site" evidence="4">
    <location>
        <position position="328"/>
    </location>
    <ligand>
        <name>S-adenosyl-L-methionine</name>
        <dbReference type="ChEBI" id="CHEBI:59789"/>
    </ligand>
</feature>
<organism evidence="6 7">
    <name type="scientific">Schaalia canis</name>
    <dbReference type="NCBI Taxonomy" id="100469"/>
    <lineage>
        <taxon>Bacteria</taxon>
        <taxon>Bacillati</taxon>
        <taxon>Actinomycetota</taxon>
        <taxon>Actinomycetes</taxon>
        <taxon>Actinomycetales</taxon>
        <taxon>Actinomycetaceae</taxon>
        <taxon>Schaalia</taxon>
    </lineage>
</organism>
<protein>
    <submittedName>
        <fullName evidence="6">SAM-dependent methyltransferase</fullName>
    </submittedName>
</protein>
<dbReference type="SUPFAM" id="SSF53335">
    <property type="entry name" value="S-adenosyl-L-methionine-dependent methyltransferases"/>
    <property type="match status" value="1"/>
</dbReference>
<comment type="caution">
    <text evidence="6">The sequence shown here is derived from an EMBL/GenBank/DDBJ whole genome shotgun (WGS) entry which is preliminary data.</text>
</comment>
<dbReference type="Gene3D" id="3.40.50.150">
    <property type="entry name" value="Vaccinia Virus protein VP39"/>
    <property type="match status" value="1"/>
</dbReference>
<evidence type="ECO:0000256" key="4">
    <source>
        <dbReference type="PROSITE-ProRule" id="PRU01024"/>
    </source>
</evidence>
<feature type="active site" description="Nucleophile" evidence="4">
    <location>
        <position position="355"/>
    </location>
</feature>
<dbReference type="AlphaFoldDB" id="A0A3P1SFC9"/>
<comment type="similarity">
    <text evidence="4">Belongs to the class I-like SAM-binding methyltransferase superfamily. RNA M5U methyltransferase family.</text>
</comment>
<feature type="binding site" evidence="4">
    <location>
        <position position="277"/>
    </location>
    <ligand>
        <name>S-adenosyl-L-methionine</name>
        <dbReference type="ChEBI" id="CHEBI:59789"/>
    </ligand>
</feature>
<dbReference type="Gene3D" id="2.40.50.1070">
    <property type="match status" value="1"/>
</dbReference>
<dbReference type="OrthoDB" id="9804590at2"/>
<evidence type="ECO:0000256" key="5">
    <source>
        <dbReference type="PROSITE-ProRule" id="PRU10015"/>
    </source>
</evidence>
<dbReference type="Proteomes" id="UP000280444">
    <property type="component" value="Unassembled WGS sequence"/>
</dbReference>
<reference evidence="6 7" key="1">
    <citation type="submission" date="2018-11" db="EMBL/GenBank/DDBJ databases">
        <title>Genomes From Bacteria Associated with the Canine Oral Cavity: a Test Case for Automated Genome-Based Taxonomic Assignment.</title>
        <authorList>
            <person name="Coil D.A."/>
            <person name="Jospin G."/>
            <person name="Darling A.E."/>
            <person name="Wallis C."/>
            <person name="Davis I.J."/>
            <person name="Harris S."/>
            <person name="Eisen J.A."/>
            <person name="Holcombe L.J."/>
            <person name="O'Flynn C."/>
        </authorList>
    </citation>
    <scope>NUCLEOTIDE SEQUENCE [LARGE SCALE GENOMIC DNA]</scope>
    <source>
        <strain evidence="6 7">OH770</strain>
    </source>
</reference>
<dbReference type="PANTHER" id="PTHR11061">
    <property type="entry name" value="RNA M5U METHYLTRANSFERASE"/>
    <property type="match status" value="1"/>
</dbReference>
<evidence type="ECO:0000256" key="3">
    <source>
        <dbReference type="ARBA" id="ARBA00022691"/>
    </source>
</evidence>
<name>A0A3P1SFC9_9ACTO</name>
<dbReference type="GO" id="GO:0070475">
    <property type="term" value="P:rRNA base methylation"/>
    <property type="evidence" value="ECO:0007669"/>
    <property type="project" value="TreeGrafter"/>
</dbReference>
<dbReference type="PROSITE" id="PS51687">
    <property type="entry name" value="SAM_MT_RNA_M5U"/>
    <property type="match status" value="1"/>
</dbReference>
<dbReference type="RefSeq" id="WP_124870844.1">
    <property type="nucleotide sequence ID" value="NZ_RQZF01000007.1"/>
</dbReference>
<dbReference type="Pfam" id="PF05958">
    <property type="entry name" value="tRNA_U5-meth_tr"/>
    <property type="match status" value="1"/>
</dbReference>
<dbReference type="InterPro" id="IPR010280">
    <property type="entry name" value="U5_MeTrfase_fam"/>
</dbReference>
<sequence length="396" mass="42423">MFCDYHQRGLCRSCTHLDVAYPEQLRRRQASADTLLRALPNAAHMTWCEAGASTPTHFRTKAKMAVGGTAGAPTLGLLDSDWKGVDLSACPILDPQLRAAMPALAAFVAELRLEPYDVAARRGELKYLLVTVAADGGLMVRFVLRSRRYEALLRSRLPRLQELLPTLVVASVNLHPTHAALVEGPEEVLLTEAATLPMQVGDVTLHAGPQSFTQTNTQVAAQLYRQAAHWAAGERGVPAAGSGASSMPGTLWDLYCGVGGFALHAAVAGVRQVVGVEVSPVAISSAERSARDLWADQAQARARFIAADATAWAVAQDTKEAPDVVVVNPPRRGIGAALAGWLNECSAPRVIYSSCNPVTLVKDLAAMPTLHVVEGRFFDMFPHTDHAEVAVVCERV</sequence>
<gene>
    <name evidence="6" type="ORF">EII11_07285</name>
</gene>
<dbReference type="InterPro" id="IPR030390">
    <property type="entry name" value="MeTrfase_TrmA_AS"/>
</dbReference>
<evidence type="ECO:0000256" key="2">
    <source>
        <dbReference type="ARBA" id="ARBA00022679"/>
    </source>
</evidence>
<feature type="binding site" evidence="4">
    <location>
        <position position="214"/>
    </location>
    <ligand>
        <name>S-adenosyl-L-methionine</name>
        <dbReference type="ChEBI" id="CHEBI:59789"/>
    </ligand>
</feature>
<proteinExistence type="inferred from homology"/>
<dbReference type="PROSITE" id="PS01230">
    <property type="entry name" value="TRMA_1"/>
    <property type="match status" value="1"/>
</dbReference>
<evidence type="ECO:0000313" key="7">
    <source>
        <dbReference type="Proteomes" id="UP000280444"/>
    </source>
</evidence>
<accession>A0A3P1SFC9</accession>
<keyword evidence="2 4" id="KW-0808">Transferase</keyword>
<feature type="active site" evidence="5">
    <location>
        <position position="355"/>
    </location>
</feature>
<dbReference type="InterPro" id="IPR029063">
    <property type="entry name" value="SAM-dependent_MTases_sf"/>
</dbReference>
<keyword evidence="1 4" id="KW-0489">Methyltransferase</keyword>
<keyword evidence="3 4" id="KW-0949">S-adenosyl-L-methionine</keyword>
<keyword evidence="7" id="KW-1185">Reference proteome</keyword>